<dbReference type="Gene3D" id="2.40.160.190">
    <property type="match status" value="1"/>
</dbReference>
<dbReference type="Proteomes" id="UP000008630">
    <property type="component" value="Chromosome"/>
</dbReference>
<evidence type="ECO:0000259" key="1">
    <source>
        <dbReference type="Pfam" id="PF15283"/>
    </source>
</evidence>
<protein>
    <recommendedName>
        <fullName evidence="1">DUF4595 domain-containing protein</fullName>
    </recommendedName>
</protein>
<proteinExistence type="predicted"/>
<dbReference type="HOGENOM" id="CLU_083244_0_0_10"/>
<dbReference type="Pfam" id="PF15283">
    <property type="entry name" value="DUF4595"/>
    <property type="match status" value="1"/>
</dbReference>
<dbReference type="CDD" id="cd12871">
    <property type="entry name" value="Bacuni_01323_like"/>
    <property type="match status" value="1"/>
</dbReference>
<name>E6SPY1_BACT6</name>
<dbReference type="AlphaFoldDB" id="E6SPY1"/>
<gene>
    <name evidence="2" type="ordered locus">Bache_3029</name>
</gene>
<dbReference type="STRING" id="693979.Bache_3029"/>
<reference key="1">
    <citation type="submission" date="2010-11" db="EMBL/GenBank/DDBJ databases">
        <title>The complete genome of Bacteroides helcogenes P 36-108.</title>
        <authorList>
            <consortium name="US DOE Joint Genome Institute (JGI-PGF)"/>
            <person name="Lucas S."/>
            <person name="Copeland A."/>
            <person name="Lapidus A."/>
            <person name="Bruce D."/>
            <person name="Goodwin L."/>
            <person name="Pitluck S."/>
            <person name="Kyrpides N."/>
            <person name="Mavromatis K."/>
            <person name="Ivanova N."/>
            <person name="Zeytun A."/>
            <person name="Brettin T."/>
            <person name="Detter J.C."/>
            <person name="Tapia R."/>
            <person name="Han C."/>
            <person name="Land M."/>
            <person name="Hauser L."/>
            <person name="Markowitz V."/>
            <person name="Cheng J.-F."/>
            <person name="Hugenholtz P."/>
            <person name="Woyke T."/>
            <person name="Wu D."/>
            <person name="Gronow S."/>
            <person name="Wellnitz S."/>
            <person name="Brambilla E."/>
            <person name="Klenk H.-P."/>
            <person name="Eisen J.A."/>
        </authorList>
    </citation>
    <scope>NUCLEOTIDE SEQUENCE</scope>
    <source>
        <strain>P 36-108</strain>
    </source>
</reference>
<dbReference type="PROSITE" id="PS51257">
    <property type="entry name" value="PROKAR_LIPOPROTEIN"/>
    <property type="match status" value="1"/>
</dbReference>
<reference evidence="2 3" key="2">
    <citation type="journal article" date="2011" name="Stand. Genomic Sci.">
        <title>Complete genome sequence of Bacteroides helcogenes type strain (P 36-108).</title>
        <authorList>
            <person name="Pati A."/>
            <person name="Gronow S."/>
            <person name="Zeytun A."/>
            <person name="Lapidus A."/>
            <person name="Nolan M."/>
            <person name="Hammon N."/>
            <person name="Deshpande S."/>
            <person name="Cheng J.F."/>
            <person name="Tapia R."/>
            <person name="Han C."/>
            <person name="Goodwin L."/>
            <person name="Pitluck S."/>
            <person name="Liolios K."/>
            <person name="Pagani I."/>
            <person name="Ivanova N."/>
            <person name="Mavromatis K."/>
            <person name="Chen A."/>
            <person name="Palaniappan K."/>
            <person name="Land M."/>
            <person name="Hauser L."/>
            <person name="Chang Y.J."/>
            <person name="Jeffries C.D."/>
            <person name="Detter J.C."/>
            <person name="Brambilla E."/>
            <person name="Rohde M."/>
            <person name="Goker M."/>
            <person name="Woyke T."/>
            <person name="Bristow J."/>
            <person name="Eisen J.A."/>
            <person name="Markowitz V."/>
            <person name="Hugenholtz P."/>
            <person name="Kyrpides N.C."/>
            <person name="Klenk H.P."/>
            <person name="Lucas S."/>
        </authorList>
    </citation>
    <scope>NUCLEOTIDE SEQUENCE [LARGE SCALE GENOMIC DNA]</scope>
    <source>
        <strain evidence="3">ATCC 35417 / DSM 20613 / JCM 6297 / CCUG 15421 / P 36-108</strain>
    </source>
</reference>
<dbReference type="eggNOG" id="ENOG50308W8">
    <property type="taxonomic scope" value="Bacteria"/>
</dbReference>
<dbReference type="RefSeq" id="WP_013548547.1">
    <property type="nucleotide sequence ID" value="NC_014933.1"/>
</dbReference>
<keyword evidence="3" id="KW-1185">Reference proteome</keyword>
<evidence type="ECO:0000313" key="2">
    <source>
        <dbReference type="EMBL" id="ADV44960.1"/>
    </source>
</evidence>
<dbReference type="KEGG" id="bhl:Bache_3029"/>
<dbReference type="EMBL" id="CP002352">
    <property type="protein sequence ID" value="ADV44960.1"/>
    <property type="molecule type" value="Genomic_DNA"/>
</dbReference>
<feature type="domain" description="DUF4595" evidence="1">
    <location>
        <begin position="65"/>
        <end position="267"/>
    </location>
</feature>
<accession>E6SPY1</accession>
<sequence>MRIKHYLTGIIFCLLIAACNDKEDTMRTTGIEGIAKTSLSKIQLSETRHDDAQAVTITQSYVFFPSGWLQSHSTIQSYMAIEEDIKQENITDIVYTDHRATITDDFGNISTYILNDKGYATVCTRQEAGGRTRTYTFSYLTDTKNNKSYLTNITEIQEDGTTYASIDIDCNDLHSLRITWKVDASYEQAYTATTISSGNETANLSEIPILFLSELYPLSLHPAALYGKILGEPLPALTAQIIPDGNAESKEIVSYSYTTDERGIVTSCKEVTNSYGKNYVRTINYTIE</sequence>
<evidence type="ECO:0000313" key="3">
    <source>
        <dbReference type="Proteomes" id="UP000008630"/>
    </source>
</evidence>
<dbReference type="PATRIC" id="fig|693979.3.peg.3175"/>
<organism evidence="2 3">
    <name type="scientific">Bacteroides helcogenes (strain ATCC 35417 / DSM 20613 / JCM 6297 / CCUG 15421 / P 36-108)</name>
    <dbReference type="NCBI Taxonomy" id="693979"/>
    <lineage>
        <taxon>Bacteria</taxon>
        <taxon>Pseudomonadati</taxon>
        <taxon>Bacteroidota</taxon>
        <taxon>Bacteroidia</taxon>
        <taxon>Bacteroidales</taxon>
        <taxon>Bacteroidaceae</taxon>
        <taxon>Bacteroides</taxon>
    </lineage>
</organism>
<dbReference type="InterPro" id="IPR027931">
    <property type="entry name" value="DUF4595"/>
</dbReference>